<feature type="transmembrane region" description="Helical" evidence="7">
    <location>
        <begin position="312"/>
        <end position="331"/>
    </location>
</feature>
<evidence type="ECO:0000256" key="1">
    <source>
        <dbReference type="ARBA" id="ARBA00004651"/>
    </source>
</evidence>
<accession>A0ABD6A712</accession>
<feature type="transmembrane region" description="Helical" evidence="7">
    <location>
        <begin position="276"/>
        <end position="300"/>
    </location>
</feature>
<keyword evidence="2" id="KW-1003">Cell membrane</keyword>
<protein>
    <submittedName>
        <fullName evidence="8">Branched-chain amino acid ABC transporter permease</fullName>
    </submittedName>
</protein>
<feature type="transmembrane region" description="Helical" evidence="7">
    <location>
        <begin position="51"/>
        <end position="75"/>
    </location>
</feature>
<dbReference type="InterPro" id="IPR001851">
    <property type="entry name" value="ABC_transp_permease"/>
</dbReference>
<comment type="caution">
    <text evidence="8">The sequence shown here is derived from an EMBL/GenBank/DDBJ whole genome shotgun (WGS) entry which is preliminary data.</text>
</comment>
<evidence type="ECO:0000256" key="4">
    <source>
        <dbReference type="ARBA" id="ARBA00022989"/>
    </source>
</evidence>
<feature type="transmembrane region" description="Helical" evidence="7">
    <location>
        <begin position="187"/>
        <end position="206"/>
    </location>
</feature>
<dbReference type="Proteomes" id="UP001596547">
    <property type="component" value="Unassembled WGS sequence"/>
</dbReference>
<dbReference type="Pfam" id="PF02653">
    <property type="entry name" value="BPD_transp_2"/>
    <property type="match status" value="1"/>
</dbReference>
<keyword evidence="3 7" id="KW-0812">Transmembrane</keyword>
<feature type="transmembrane region" description="Helical" evidence="7">
    <location>
        <begin position="87"/>
        <end position="107"/>
    </location>
</feature>
<dbReference type="AlphaFoldDB" id="A0ABD6A712"/>
<feature type="compositionally biased region" description="Basic and acidic residues" evidence="6">
    <location>
        <begin position="384"/>
        <end position="397"/>
    </location>
</feature>
<dbReference type="GO" id="GO:0005886">
    <property type="term" value="C:plasma membrane"/>
    <property type="evidence" value="ECO:0007669"/>
    <property type="project" value="UniProtKB-SubCell"/>
</dbReference>
<sequence>MSGDTVSGGLFERLNSAGLPLRYVLGLLGLVVLAVLPLLSELELGIGVPGVFVLVVDNLLLLKLVAALYFGMFAMSWDAVSGYTGQISFGHGLFFAVGGYSSALLNIEFGVDPLLSIPVGVVLSAVAGVVIGVPALRLRGPYLSLVTLVAPLILLQIFIWRSDVFGGENGLFGQDPFLGYGGGDATIPYYIALALFVFIFALLFAVTRSDAGKVFTAIREDEDAVAAAGLNPAKFKIFAFVLSAAVGGLAGAMFVHSPVGGPRPSELMSVIINVEVIIAAILGGMGTIVGAAVGGIFLSLLQDALSNMGDTVAVPILGTDLSLVFSLPIPIHEMDFLLFAVITLVLLLALPGGIVRAGVRWGRRAVRRFGDGDDAVATDGGTEAPERRAYRNYREDLRGDDDEH</sequence>
<dbReference type="InterPro" id="IPR043428">
    <property type="entry name" value="LivM-like"/>
</dbReference>
<feature type="transmembrane region" description="Helical" evidence="7">
    <location>
        <begin position="142"/>
        <end position="160"/>
    </location>
</feature>
<feature type="transmembrane region" description="Helical" evidence="7">
    <location>
        <begin position="237"/>
        <end position="256"/>
    </location>
</feature>
<name>A0ABD6A712_9EURY</name>
<proteinExistence type="predicted"/>
<dbReference type="PANTHER" id="PTHR30482:SF20">
    <property type="entry name" value="HIGH-AFFINITY BRANCHED-CHAIN AMINO ACID TRANSPORT SYSTEM PERMEASE PROTEIN LIVM"/>
    <property type="match status" value="1"/>
</dbReference>
<comment type="subcellular location">
    <subcellularLocation>
        <location evidence="1">Cell membrane</location>
        <topology evidence="1">Multi-pass membrane protein</topology>
    </subcellularLocation>
</comment>
<keyword evidence="4 7" id="KW-1133">Transmembrane helix</keyword>
<feature type="region of interest" description="Disordered" evidence="6">
    <location>
        <begin position="376"/>
        <end position="404"/>
    </location>
</feature>
<evidence type="ECO:0000256" key="2">
    <source>
        <dbReference type="ARBA" id="ARBA00022475"/>
    </source>
</evidence>
<evidence type="ECO:0000256" key="6">
    <source>
        <dbReference type="SAM" id="MobiDB-lite"/>
    </source>
</evidence>
<evidence type="ECO:0000313" key="9">
    <source>
        <dbReference type="Proteomes" id="UP001596547"/>
    </source>
</evidence>
<gene>
    <name evidence="8" type="ORF">ACFQPE_04655</name>
</gene>
<feature type="transmembrane region" description="Helical" evidence="7">
    <location>
        <begin position="113"/>
        <end position="135"/>
    </location>
</feature>
<dbReference type="PANTHER" id="PTHR30482">
    <property type="entry name" value="HIGH-AFFINITY BRANCHED-CHAIN AMINO ACID TRANSPORT SYSTEM PERMEASE"/>
    <property type="match status" value="1"/>
</dbReference>
<dbReference type="RefSeq" id="WP_276305485.1">
    <property type="nucleotide sequence ID" value="NZ_CP119992.1"/>
</dbReference>
<evidence type="ECO:0000256" key="5">
    <source>
        <dbReference type="ARBA" id="ARBA00023136"/>
    </source>
</evidence>
<evidence type="ECO:0000256" key="7">
    <source>
        <dbReference type="SAM" id="Phobius"/>
    </source>
</evidence>
<keyword evidence="5 7" id="KW-0472">Membrane</keyword>
<feature type="transmembrane region" description="Helical" evidence="7">
    <location>
        <begin position="337"/>
        <end position="359"/>
    </location>
</feature>
<feature type="transmembrane region" description="Helical" evidence="7">
    <location>
        <begin position="21"/>
        <end position="39"/>
    </location>
</feature>
<evidence type="ECO:0000313" key="8">
    <source>
        <dbReference type="EMBL" id="MFC7316087.1"/>
    </source>
</evidence>
<reference evidence="8 9" key="1">
    <citation type="journal article" date="2019" name="Int. J. Syst. Evol. Microbiol.">
        <title>The Global Catalogue of Microorganisms (GCM) 10K type strain sequencing project: providing services to taxonomists for standard genome sequencing and annotation.</title>
        <authorList>
            <consortium name="The Broad Institute Genomics Platform"/>
            <consortium name="The Broad Institute Genome Sequencing Center for Infectious Disease"/>
            <person name="Wu L."/>
            <person name="Ma J."/>
        </authorList>
    </citation>
    <scope>NUCLEOTIDE SEQUENCE [LARGE SCALE GENOMIC DNA]</scope>
    <source>
        <strain evidence="8 9">PSR21</strain>
    </source>
</reference>
<dbReference type="EMBL" id="JBHTBF010000001">
    <property type="protein sequence ID" value="MFC7316087.1"/>
    <property type="molecule type" value="Genomic_DNA"/>
</dbReference>
<organism evidence="8 9">
    <name type="scientific">Halomarina halobia</name>
    <dbReference type="NCBI Taxonomy" id="3033386"/>
    <lineage>
        <taxon>Archaea</taxon>
        <taxon>Methanobacteriati</taxon>
        <taxon>Methanobacteriota</taxon>
        <taxon>Stenosarchaea group</taxon>
        <taxon>Halobacteria</taxon>
        <taxon>Halobacteriales</taxon>
        <taxon>Natronomonadaceae</taxon>
        <taxon>Halomarina</taxon>
    </lineage>
</organism>
<evidence type="ECO:0000256" key="3">
    <source>
        <dbReference type="ARBA" id="ARBA00022692"/>
    </source>
</evidence>
<keyword evidence="9" id="KW-1185">Reference proteome</keyword>
<dbReference type="CDD" id="cd06581">
    <property type="entry name" value="TM_PBP1_LivM_like"/>
    <property type="match status" value="1"/>
</dbReference>
<dbReference type="GeneID" id="79315066"/>